<dbReference type="InterPro" id="IPR027417">
    <property type="entry name" value="P-loop_NTPase"/>
</dbReference>
<sequence length="255" mass="28399">MTDFDIESFIIKPDELSKPEQILVYSDYGQGKTTFAASAAKFAPTSPVLYLDLEGSTTGVTRDVPPENIDIVRPKNMPIPEGMTKEEGWIHNTDRILVAFLTGEMPREYKTIVIDPLNVYNDWCADHFEAVEMAKQNPNKFAIWTEAAKKTTGSNGIFPLLKDAGVLSILVVHQKTDDNGVADFAWRGSGSRAKVGQTPDVVVHLSLDTDRKTGESHTEAQMFASRTIGAKNRFNLPPFVEDLTIEKLWKLCDNH</sequence>
<accession>A0A8S5UY63</accession>
<organism evidence="1">
    <name type="scientific">Siphoviridae sp. ctjKY6</name>
    <dbReference type="NCBI Taxonomy" id="2825631"/>
    <lineage>
        <taxon>Viruses</taxon>
        <taxon>Duplodnaviria</taxon>
        <taxon>Heunggongvirae</taxon>
        <taxon>Uroviricota</taxon>
        <taxon>Caudoviricetes</taxon>
    </lineage>
</organism>
<dbReference type="Gene3D" id="3.40.50.300">
    <property type="entry name" value="P-loop containing nucleotide triphosphate hydrolases"/>
    <property type="match status" value="1"/>
</dbReference>
<reference evidence="1" key="1">
    <citation type="journal article" date="2021" name="Proc. Natl. Acad. Sci. U.S.A.">
        <title>A Catalog of Tens of Thousands of Viruses from Human Metagenomes Reveals Hidden Associations with Chronic Diseases.</title>
        <authorList>
            <person name="Tisza M.J."/>
            <person name="Buck C.B."/>
        </authorList>
    </citation>
    <scope>NUCLEOTIDE SEQUENCE</scope>
    <source>
        <strain evidence="1">CtjKY6</strain>
    </source>
</reference>
<protein>
    <submittedName>
        <fullName evidence="1">AAA domain protein</fullName>
    </submittedName>
</protein>
<dbReference type="EMBL" id="BK016165">
    <property type="protein sequence ID" value="DAF99387.1"/>
    <property type="molecule type" value="Genomic_DNA"/>
</dbReference>
<name>A0A8S5UY63_9CAUD</name>
<proteinExistence type="predicted"/>
<evidence type="ECO:0000313" key="1">
    <source>
        <dbReference type="EMBL" id="DAF99387.1"/>
    </source>
</evidence>
<dbReference type="SUPFAM" id="SSF52540">
    <property type="entry name" value="P-loop containing nucleoside triphosphate hydrolases"/>
    <property type="match status" value="1"/>
</dbReference>
<dbReference type="Pfam" id="PF13479">
    <property type="entry name" value="AAA_24"/>
    <property type="match status" value="1"/>
</dbReference>